<proteinExistence type="predicted"/>
<dbReference type="OrthoDB" id="6431382at2759"/>
<dbReference type="InterPro" id="IPR052709">
    <property type="entry name" value="Transposase-MT_Hybrid"/>
</dbReference>
<organism evidence="1 2">
    <name type="scientific">Araneus ventricosus</name>
    <name type="common">Orbweaver spider</name>
    <name type="synonym">Epeira ventricosa</name>
    <dbReference type="NCBI Taxonomy" id="182803"/>
    <lineage>
        <taxon>Eukaryota</taxon>
        <taxon>Metazoa</taxon>
        <taxon>Ecdysozoa</taxon>
        <taxon>Arthropoda</taxon>
        <taxon>Chelicerata</taxon>
        <taxon>Arachnida</taxon>
        <taxon>Araneae</taxon>
        <taxon>Araneomorphae</taxon>
        <taxon>Entelegynae</taxon>
        <taxon>Araneoidea</taxon>
        <taxon>Araneidae</taxon>
        <taxon>Araneus</taxon>
    </lineage>
</organism>
<evidence type="ECO:0000313" key="1">
    <source>
        <dbReference type="EMBL" id="GBM20731.1"/>
    </source>
</evidence>
<comment type="caution">
    <text evidence="1">The sequence shown here is derived from an EMBL/GenBank/DDBJ whole genome shotgun (WGS) entry which is preliminary data.</text>
</comment>
<protein>
    <recommendedName>
        <fullName evidence="3">Mariner Mos1 transposase</fullName>
    </recommendedName>
</protein>
<dbReference type="AlphaFoldDB" id="A0A4Y2DVE2"/>
<keyword evidence="2" id="KW-1185">Reference proteome</keyword>
<dbReference type="PANTHER" id="PTHR46060">
    <property type="entry name" value="MARINER MOS1 TRANSPOSASE-LIKE PROTEIN"/>
    <property type="match status" value="1"/>
</dbReference>
<gene>
    <name evidence="1" type="ORF">AVEN_105961_1</name>
</gene>
<evidence type="ECO:0000313" key="2">
    <source>
        <dbReference type="Proteomes" id="UP000499080"/>
    </source>
</evidence>
<dbReference type="InterPro" id="IPR036397">
    <property type="entry name" value="RNaseH_sf"/>
</dbReference>
<dbReference type="EMBL" id="BGPR01000446">
    <property type="protein sequence ID" value="GBM20731.1"/>
    <property type="molecule type" value="Genomic_DNA"/>
</dbReference>
<dbReference type="PANTHER" id="PTHR46060:SF1">
    <property type="entry name" value="MARINER MOS1 TRANSPOSASE-LIKE PROTEIN"/>
    <property type="match status" value="1"/>
</dbReference>
<evidence type="ECO:0008006" key="3">
    <source>
        <dbReference type="Google" id="ProtNLM"/>
    </source>
</evidence>
<dbReference type="Proteomes" id="UP000499080">
    <property type="component" value="Unassembled WGS sequence"/>
</dbReference>
<name>A0A4Y2DVE2_ARAVE</name>
<dbReference type="GO" id="GO:0003676">
    <property type="term" value="F:nucleic acid binding"/>
    <property type="evidence" value="ECO:0007669"/>
    <property type="project" value="InterPro"/>
</dbReference>
<reference evidence="1 2" key="1">
    <citation type="journal article" date="2019" name="Sci. Rep.">
        <title>Orb-weaving spider Araneus ventricosus genome elucidates the spidroin gene catalogue.</title>
        <authorList>
            <person name="Kono N."/>
            <person name="Nakamura H."/>
            <person name="Ohtoshi R."/>
            <person name="Moran D.A.P."/>
            <person name="Shinohara A."/>
            <person name="Yoshida Y."/>
            <person name="Fujiwara M."/>
            <person name="Mori M."/>
            <person name="Tomita M."/>
            <person name="Arakawa K."/>
        </authorList>
    </citation>
    <scope>NUCLEOTIDE SEQUENCE [LARGE SCALE GENOMIC DNA]</scope>
</reference>
<dbReference type="Gene3D" id="3.30.420.10">
    <property type="entry name" value="Ribonuclease H-like superfamily/Ribonuclease H"/>
    <property type="match status" value="1"/>
</dbReference>
<sequence>MASGVARVSDARKIMIFLYPVSLPHGQWRSEVQYARKNTIFVYPVVKSHHGQWRSEGEWCSENNDFRSMPVVNCHHGQWRREATSQDENHQNRSPCRSHEIIFCTSMSKRFAAAERSVVTGEMLLRRQPSQVLEQIDAERLPHDNAHPHATLHTQQLLHRFRWDVFHHPAYSPDLAPSDYHLFQHLKNVPSEAEFPRLRRRADGRPSQAFLLTLEHSPELGAREDLCRLSGYAWKFIQKNKEQHQEKPLDILTIYLQA</sequence>
<accession>A0A4Y2DVE2</accession>